<keyword evidence="2" id="KW-0812">Transmembrane</keyword>
<sequence>MGVSVMLHAIRLVHFRARPDLFEAPVLTLNWYGWKDWTSNVGQFFPSPFLQHPIGVLSQKQYDDLKAYLQQRTTTTEAVVDNLKSVIPKVVSVRKDKSGKILIADEFWNALKERIQKDDSILSLDGKSRISEQHWKAIQQRLKDAGLLAKPLSADDVSRIVDNSAPKSWENWLQKNERKVAEMLRQTLGKDAPKGTKGGDETVVSRREFIRELTEQLEKNKNDMSTTMDSLRHELYGLVHEVKTTALAGGMSEADIKKLIKEIVDKEVARRYLDTASKTSTASIDAALRRRVNHFSPGNGAQADIALSSPAFRLTAPRIGSKEWLKSLPRQPQFLGEPLHALTPWSDPGHCWCAGTRSHPATLAVRLRAFVVPQYVVLEHIDPGATADPGAMPRDVEVWAVFDEHARRERVLDWMAARFPDAVGHPLLAQGLAKIGQFTYEHRPQDGGVFVHKLADELLDQLGAATDLVMVRAVTNYGSEDHTCFYRVRLYGEPVELEAESKSKQW</sequence>
<dbReference type="GO" id="GO:0034993">
    <property type="term" value="C:meiotic nuclear membrane microtubule tethering complex"/>
    <property type="evidence" value="ECO:0007669"/>
    <property type="project" value="TreeGrafter"/>
</dbReference>
<protein>
    <recommendedName>
        <fullName evidence="5">SUN domain-containing protein</fullName>
    </recommendedName>
</protein>
<dbReference type="GO" id="GO:0043495">
    <property type="term" value="F:protein-membrane adaptor activity"/>
    <property type="evidence" value="ECO:0007669"/>
    <property type="project" value="TreeGrafter"/>
</dbReference>
<keyword evidence="3" id="KW-1133">Transmembrane helix</keyword>
<dbReference type="AlphaFoldDB" id="G2RD26"/>
<evidence type="ECO:0000256" key="1">
    <source>
        <dbReference type="ARBA" id="ARBA00004370"/>
    </source>
</evidence>
<evidence type="ECO:0000313" key="6">
    <source>
        <dbReference type="EMBL" id="AEO70719.1"/>
    </source>
</evidence>
<dbReference type="OrthoDB" id="342281at2759"/>
<proteinExistence type="predicted"/>
<name>G2RD26_THETT</name>
<reference evidence="6 7" key="1">
    <citation type="journal article" date="2011" name="Nat. Biotechnol.">
        <title>Comparative genomic analysis of the thermophilic biomass-degrading fungi Myceliophthora thermophila and Thielavia terrestris.</title>
        <authorList>
            <person name="Berka R.M."/>
            <person name="Grigoriev I.V."/>
            <person name="Otillar R."/>
            <person name="Salamov A."/>
            <person name="Grimwood J."/>
            <person name="Reid I."/>
            <person name="Ishmael N."/>
            <person name="John T."/>
            <person name="Darmond C."/>
            <person name="Moisan M.-C."/>
            <person name="Henrissat B."/>
            <person name="Coutinho P.M."/>
            <person name="Lombard V."/>
            <person name="Natvig D.O."/>
            <person name="Lindquist E."/>
            <person name="Schmutz J."/>
            <person name="Lucas S."/>
            <person name="Harris P."/>
            <person name="Powlowski J."/>
            <person name="Bellemare A."/>
            <person name="Taylor D."/>
            <person name="Butler G."/>
            <person name="de Vries R.P."/>
            <person name="Allijn I.E."/>
            <person name="van den Brink J."/>
            <person name="Ushinsky S."/>
            <person name="Storms R."/>
            <person name="Powell A.J."/>
            <person name="Paulsen I.T."/>
            <person name="Elbourne L.D.H."/>
            <person name="Baker S.E."/>
            <person name="Magnuson J."/>
            <person name="LaBoissiere S."/>
            <person name="Clutterbuck A.J."/>
            <person name="Martinez D."/>
            <person name="Wogulis M."/>
            <person name="de Leon A.L."/>
            <person name="Rey M.W."/>
            <person name="Tsang A."/>
        </authorList>
    </citation>
    <scope>NUCLEOTIDE SEQUENCE [LARGE SCALE GENOMIC DNA]</scope>
    <source>
        <strain evidence="7">ATCC 38088 / NRRL 8126</strain>
    </source>
</reference>
<organism evidence="6 7">
    <name type="scientific">Thermothielavioides terrestris (strain ATCC 38088 / NRRL 8126)</name>
    <name type="common">Thielavia terrestris</name>
    <dbReference type="NCBI Taxonomy" id="578455"/>
    <lineage>
        <taxon>Eukaryota</taxon>
        <taxon>Fungi</taxon>
        <taxon>Dikarya</taxon>
        <taxon>Ascomycota</taxon>
        <taxon>Pezizomycotina</taxon>
        <taxon>Sordariomycetes</taxon>
        <taxon>Sordariomycetidae</taxon>
        <taxon>Sordariales</taxon>
        <taxon>Chaetomiaceae</taxon>
        <taxon>Thermothielavioides</taxon>
        <taxon>Thermothielavioides terrestris</taxon>
    </lineage>
</organism>
<evidence type="ECO:0000256" key="4">
    <source>
        <dbReference type="ARBA" id="ARBA00023136"/>
    </source>
</evidence>
<feature type="domain" description="SUN" evidence="5">
    <location>
        <begin position="300"/>
        <end position="495"/>
    </location>
</feature>
<comment type="subcellular location">
    <subcellularLocation>
        <location evidence="1">Membrane</location>
    </subcellularLocation>
</comment>
<dbReference type="PANTHER" id="PTHR12911">
    <property type="entry name" value="SAD1/UNC-84-LIKE PROTEIN-RELATED"/>
    <property type="match status" value="1"/>
</dbReference>
<keyword evidence="7" id="KW-1185">Reference proteome</keyword>
<dbReference type="PROSITE" id="PS51469">
    <property type="entry name" value="SUN"/>
    <property type="match status" value="1"/>
</dbReference>
<dbReference type="InterPro" id="IPR012919">
    <property type="entry name" value="SUN_dom"/>
</dbReference>
<dbReference type="PANTHER" id="PTHR12911:SF8">
    <property type="entry name" value="KLAROID PROTEIN-RELATED"/>
    <property type="match status" value="1"/>
</dbReference>
<dbReference type="KEGG" id="ttt:THITE_2122418"/>
<evidence type="ECO:0000313" key="7">
    <source>
        <dbReference type="Proteomes" id="UP000008181"/>
    </source>
</evidence>
<dbReference type="STRING" id="578455.G2RD26"/>
<evidence type="ECO:0000259" key="5">
    <source>
        <dbReference type="PROSITE" id="PS51469"/>
    </source>
</evidence>
<dbReference type="HOGENOM" id="CLU_027808_0_0_1"/>
<dbReference type="RefSeq" id="XP_003657055.1">
    <property type="nucleotide sequence ID" value="XM_003657007.1"/>
</dbReference>
<evidence type="ECO:0000256" key="2">
    <source>
        <dbReference type="ARBA" id="ARBA00022692"/>
    </source>
</evidence>
<dbReference type="eggNOG" id="KOG2687">
    <property type="taxonomic scope" value="Eukaryota"/>
</dbReference>
<gene>
    <name evidence="6" type="ORF">THITE_2122418</name>
</gene>
<dbReference type="EMBL" id="CP003013">
    <property type="protein sequence ID" value="AEO70719.1"/>
    <property type="molecule type" value="Genomic_DNA"/>
</dbReference>
<keyword evidence="4" id="KW-0472">Membrane</keyword>
<accession>G2RD26</accession>
<dbReference type="Gene3D" id="2.60.120.260">
    <property type="entry name" value="Galactose-binding domain-like"/>
    <property type="match status" value="1"/>
</dbReference>
<dbReference type="GeneID" id="11519406"/>
<dbReference type="Proteomes" id="UP000008181">
    <property type="component" value="Chromosome 5"/>
</dbReference>
<evidence type="ECO:0000256" key="3">
    <source>
        <dbReference type="ARBA" id="ARBA00022989"/>
    </source>
</evidence>
<dbReference type="InterPro" id="IPR045119">
    <property type="entry name" value="SUN1-5"/>
</dbReference>